<comment type="function">
    <text evidence="19">Glucanases play a role in cell expansion during growth, in cell-cell fusion during mating, and in spore release during sporulation. This enzyme may be involved in beta-glucan degradation and also function biosynthetically as a transglycosylase.</text>
</comment>
<dbReference type="EC" id="3.2.1.39" evidence="5"/>
<keyword evidence="18" id="KW-0624">Polysaccharide degradation</keyword>
<keyword evidence="9" id="KW-0964">Secreted</keyword>
<keyword evidence="7" id="KW-1003">Cell membrane</keyword>
<evidence type="ECO:0000256" key="6">
    <source>
        <dbReference type="ARBA" id="ARBA00019762"/>
    </source>
</evidence>
<dbReference type="EMBL" id="JBBPDW010000034">
    <property type="protein sequence ID" value="KAK7537680.1"/>
    <property type="molecule type" value="Genomic_DNA"/>
</dbReference>
<dbReference type="InterPro" id="IPR017853">
    <property type="entry name" value="GH"/>
</dbReference>
<feature type="signal peptide" evidence="23">
    <location>
        <begin position="1"/>
        <end position="19"/>
    </location>
</feature>
<name>A0ABR1LSE2_9PEZI</name>
<evidence type="ECO:0000256" key="1">
    <source>
        <dbReference type="ARBA" id="ARBA00000382"/>
    </source>
</evidence>
<keyword evidence="8" id="KW-0134">Cell wall</keyword>
<keyword evidence="15" id="KW-0119">Carbohydrate metabolism</keyword>
<keyword evidence="17" id="KW-0961">Cell wall biogenesis/degradation</keyword>
<evidence type="ECO:0000256" key="9">
    <source>
        <dbReference type="ARBA" id="ARBA00022525"/>
    </source>
</evidence>
<dbReference type="SUPFAM" id="SSF51445">
    <property type="entry name" value="(Trans)glycosidases"/>
    <property type="match status" value="1"/>
</dbReference>
<keyword evidence="13" id="KW-0472">Membrane</keyword>
<organism evidence="24 25">
    <name type="scientific">Phyllosticta citricarpa</name>
    <dbReference type="NCBI Taxonomy" id="55181"/>
    <lineage>
        <taxon>Eukaryota</taxon>
        <taxon>Fungi</taxon>
        <taxon>Dikarya</taxon>
        <taxon>Ascomycota</taxon>
        <taxon>Pezizomycotina</taxon>
        <taxon>Dothideomycetes</taxon>
        <taxon>Dothideomycetes incertae sedis</taxon>
        <taxon>Botryosphaeriales</taxon>
        <taxon>Phyllostictaceae</taxon>
        <taxon>Phyllosticta</taxon>
    </lineage>
</organism>
<comment type="catalytic activity">
    <reaction evidence="1">
        <text>Hydrolysis of (1-&gt;3)-beta-D-glucosidic linkages in (1-&gt;3)-beta-D-glucans.</text>
        <dbReference type="EC" id="3.2.1.39"/>
    </reaction>
</comment>
<evidence type="ECO:0000256" key="17">
    <source>
        <dbReference type="ARBA" id="ARBA00023316"/>
    </source>
</evidence>
<protein>
    <recommendedName>
        <fullName evidence="6">Probable glucan endo-1,3-beta-glucosidase eglC</fullName>
        <ecNumber evidence="5">3.2.1.39</ecNumber>
    </recommendedName>
    <alternativeName>
        <fullName evidence="20">Endo-1,3-beta-glucanase eglC</fullName>
    </alternativeName>
    <alternativeName>
        <fullName evidence="21">Laminarinase eglC</fullName>
    </alternativeName>
</protein>
<evidence type="ECO:0000256" key="22">
    <source>
        <dbReference type="RuleBase" id="RU004335"/>
    </source>
</evidence>
<evidence type="ECO:0000256" key="18">
    <source>
        <dbReference type="ARBA" id="ARBA00023326"/>
    </source>
</evidence>
<evidence type="ECO:0000256" key="8">
    <source>
        <dbReference type="ARBA" id="ARBA00022512"/>
    </source>
</evidence>
<evidence type="ECO:0000256" key="11">
    <source>
        <dbReference type="ARBA" id="ARBA00022729"/>
    </source>
</evidence>
<keyword evidence="16" id="KW-0449">Lipoprotein</keyword>
<evidence type="ECO:0000256" key="19">
    <source>
        <dbReference type="ARBA" id="ARBA00025152"/>
    </source>
</evidence>
<keyword evidence="10" id="KW-0336">GPI-anchor</keyword>
<keyword evidence="14" id="KW-0325">Glycoprotein</keyword>
<dbReference type="PANTHER" id="PTHR16631:SF13">
    <property type="entry name" value="GLUCAN ENDO-1,3-BETA-GLUCOSIDASE EGLC-RELATED"/>
    <property type="match status" value="1"/>
</dbReference>
<evidence type="ECO:0000313" key="25">
    <source>
        <dbReference type="Proteomes" id="UP001365128"/>
    </source>
</evidence>
<evidence type="ECO:0000256" key="2">
    <source>
        <dbReference type="ARBA" id="ARBA00004191"/>
    </source>
</evidence>
<evidence type="ECO:0000256" key="10">
    <source>
        <dbReference type="ARBA" id="ARBA00022622"/>
    </source>
</evidence>
<evidence type="ECO:0000256" key="4">
    <source>
        <dbReference type="ARBA" id="ARBA00008773"/>
    </source>
</evidence>
<accession>A0ABR1LSE2</accession>
<evidence type="ECO:0000256" key="23">
    <source>
        <dbReference type="SAM" id="SignalP"/>
    </source>
</evidence>
<keyword evidence="12 24" id="KW-0378">Hydrolase</keyword>
<feature type="chain" id="PRO_5047167735" description="Probable glucan endo-1,3-beta-glucosidase eglC" evidence="23">
    <location>
        <begin position="20"/>
        <end position="296"/>
    </location>
</feature>
<dbReference type="InterPro" id="IPR050732">
    <property type="entry name" value="Beta-glucan_modifiers"/>
</dbReference>
<evidence type="ECO:0000256" key="20">
    <source>
        <dbReference type="ARBA" id="ARBA00032134"/>
    </source>
</evidence>
<dbReference type="PANTHER" id="PTHR16631">
    <property type="entry name" value="GLUCAN 1,3-BETA-GLUCOSIDASE"/>
    <property type="match status" value="1"/>
</dbReference>
<proteinExistence type="inferred from homology"/>
<comment type="similarity">
    <text evidence="4 22">Belongs to the glycosyl hydrolase 17 family.</text>
</comment>
<sequence>MKSVQAAALFAGALPFAAAAATNPRGFNMAAQKPDGSCKTQADWAYNFKNMKSLGDFTDVRVYASSDCNTLALAVPPAIDQGIKLLVGVWTEDEAHFQAEKDALEAAMTAHGIDWMSGISVGSEDLYRGDTTADILAQKVYDVRGMVSQEKYGGSNIPIGHVDTYNAWNASAAALFKAVDFVGMDAYPYWQSVDVSKGKETFQQALTETQNNINTYNSNAKLWITETGWPTAGPDYGNSKATVANGKTFWDDVFCGVTPDYPTWWYINRDYYVAPASQAFGVLDENFSPLFDLTCP</sequence>
<evidence type="ECO:0000256" key="5">
    <source>
        <dbReference type="ARBA" id="ARBA00012780"/>
    </source>
</evidence>
<dbReference type="Proteomes" id="UP001365128">
    <property type="component" value="Unassembled WGS sequence"/>
</dbReference>
<evidence type="ECO:0000256" key="21">
    <source>
        <dbReference type="ARBA" id="ARBA00032906"/>
    </source>
</evidence>
<dbReference type="Pfam" id="PF00332">
    <property type="entry name" value="Glyco_hydro_17"/>
    <property type="match status" value="1"/>
</dbReference>
<keyword evidence="11 23" id="KW-0732">Signal</keyword>
<comment type="subcellular location">
    <subcellularLocation>
        <location evidence="3">Cell membrane</location>
        <topology evidence="3">Lipid-anchor</topology>
        <topology evidence="3">GPI-anchor</topology>
    </subcellularLocation>
    <subcellularLocation>
        <location evidence="2">Secreted</location>
        <location evidence="2">Cell wall</location>
    </subcellularLocation>
</comment>
<evidence type="ECO:0000256" key="15">
    <source>
        <dbReference type="ARBA" id="ARBA00023277"/>
    </source>
</evidence>
<evidence type="ECO:0000313" key="24">
    <source>
        <dbReference type="EMBL" id="KAK7537680.1"/>
    </source>
</evidence>
<evidence type="ECO:0000256" key="7">
    <source>
        <dbReference type="ARBA" id="ARBA00022475"/>
    </source>
</evidence>
<gene>
    <name evidence="24" type="ORF">IWX46DRAFT_583678</name>
</gene>
<evidence type="ECO:0000256" key="12">
    <source>
        <dbReference type="ARBA" id="ARBA00022801"/>
    </source>
</evidence>
<dbReference type="InterPro" id="IPR000490">
    <property type="entry name" value="Glyco_hydro_17"/>
</dbReference>
<reference evidence="24 25" key="1">
    <citation type="submission" date="2024-04" db="EMBL/GenBank/DDBJ databases">
        <title>Phyllosticta paracitricarpa is synonymous to the EU quarantine fungus P. citricarpa based on phylogenomic analyses.</title>
        <authorList>
            <consortium name="Lawrence Berkeley National Laboratory"/>
            <person name="Van Ingen-Buijs V.A."/>
            <person name="Van Westerhoven A.C."/>
            <person name="Haridas S."/>
            <person name="Skiadas P."/>
            <person name="Martin F."/>
            <person name="Groenewald J.Z."/>
            <person name="Crous P.W."/>
            <person name="Seidl M.F."/>
        </authorList>
    </citation>
    <scope>NUCLEOTIDE SEQUENCE [LARGE SCALE GENOMIC DNA]</scope>
    <source>
        <strain evidence="24 25">CBS 122670</strain>
    </source>
</reference>
<keyword evidence="25" id="KW-1185">Reference proteome</keyword>
<comment type="caution">
    <text evidence="24">The sequence shown here is derived from an EMBL/GenBank/DDBJ whole genome shotgun (WGS) entry which is preliminary data.</text>
</comment>
<evidence type="ECO:0000256" key="14">
    <source>
        <dbReference type="ARBA" id="ARBA00023180"/>
    </source>
</evidence>
<evidence type="ECO:0000256" key="16">
    <source>
        <dbReference type="ARBA" id="ARBA00023288"/>
    </source>
</evidence>
<dbReference type="GO" id="GO:0016787">
    <property type="term" value="F:hydrolase activity"/>
    <property type="evidence" value="ECO:0007669"/>
    <property type="project" value="UniProtKB-KW"/>
</dbReference>
<dbReference type="Gene3D" id="3.20.20.80">
    <property type="entry name" value="Glycosidases"/>
    <property type="match status" value="1"/>
</dbReference>
<evidence type="ECO:0000256" key="13">
    <source>
        <dbReference type="ARBA" id="ARBA00023136"/>
    </source>
</evidence>
<evidence type="ECO:0000256" key="3">
    <source>
        <dbReference type="ARBA" id="ARBA00004609"/>
    </source>
</evidence>